<proteinExistence type="predicted"/>
<organism evidence="2">
    <name type="scientific">Timema monikensis</name>
    <dbReference type="NCBI Taxonomy" id="170555"/>
    <lineage>
        <taxon>Eukaryota</taxon>
        <taxon>Metazoa</taxon>
        <taxon>Ecdysozoa</taxon>
        <taxon>Arthropoda</taxon>
        <taxon>Hexapoda</taxon>
        <taxon>Insecta</taxon>
        <taxon>Pterygota</taxon>
        <taxon>Neoptera</taxon>
        <taxon>Polyneoptera</taxon>
        <taxon>Phasmatodea</taxon>
        <taxon>Timematodea</taxon>
        <taxon>Timematoidea</taxon>
        <taxon>Timematidae</taxon>
        <taxon>Timema</taxon>
    </lineage>
</organism>
<protein>
    <submittedName>
        <fullName evidence="2">Uncharacterized protein</fullName>
    </submittedName>
</protein>
<evidence type="ECO:0000313" key="2">
    <source>
        <dbReference type="EMBL" id="CAD7427874.1"/>
    </source>
</evidence>
<dbReference type="AlphaFoldDB" id="A0A7R9E5J0"/>
<feature type="region of interest" description="Disordered" evidence="1">
    <location>
        <begin position="24"/>
        <end position="45"/>
    </location>
</feature>
<evidence type="ECO:0000256" key="1">
    <source>
        <dbReference type="SAM" id="MobiDB-lite"/>
    </source>
</evidence>
<accession>A0A7R9E5J0</accession>
<reference evidence="2" key="1">
    <citation type="submission" date="2020-11" db="EMBL/GenBank/DDBJ databases">
        <authorList>
            <person name="Tran Van P."/>
        </authorList>
    </citation>
    <scope>NUCLEOTIDE SEQUENCE</scope>
</reference>
<sequence length="92" mass="10384">MLTLEAGIVIRKMSPLLTRYSKESLSPAGARRNTASHNPPRYVGRGEKDVPEIDFRAFVFCSGLVCARANGQCSRNRLWIQLITVLDNQKHR</sequence>
<gene>
    <name evidence="2" type="ORF">TMSB3V08_LOCUS4701</name>
</gene>
<dbReference type="EMBL" id="OB793571">
    <property type="protein sequence ID" value="CAD7427874.1"/>
    <property type="molecule type" value="Genomic_DNA"/>
</dbReference>
<name>A0A7R9E5J0_9NEOP</name>